<sequence length="173" mass="19585">MSMLKDPVSNEDHVQGQQNAEITLVEYGDYQCPFCGHAYLIIKQIQEHFGLKLRFVFRNFPLTEIHPLAKPAAELTEYAGSEGKFWKMHDLIYENQANLSLERLVELADSLDLSSTKLKDGPNTFDQKIQKDFIGGVKSGVNGTPTLFINDDRYAGPVEFRYLILAINKTITS</sequence>
<dbReference type="PANTHER" id="PTHR13887">
    <property type="entry name" value="GLUTATHIONE S-TRANSFERASE KAPPA"/>
    <property type="match status" value="1"/>
</dbReference>
<dbReference type="CDD" id="cd02972">
    <property type="entry name" value="DsbA_family"/>
    <property type="match status" value="1"/>
</dbReference>
<proteinExistence type="inferred from homology"/>
<dbReference type="GO" id="GO:0016491">
    <property type="term" value="F:oxidoreductase activity"/>
    <property type="evidence" value="ECO:0007669"/>
    <property type="project" value="UniProtKB-KW"/>
</dbReference>
<accession>A0A0C1ELB0</accession>
<organism evidence="7 8">
    <name type="scientific">Parachlamydia acanthamoebae</name>
    <dbReference type="NCBI Taxonomy" id="83552"/>
    <lineage>
        <taxon>Bacteria</taxon>
        <taxon>Pseudomonadati</taxon>
        <taxon>Chlamydiota</taxon>
        <taxon>Chlamydiia</taxon>
        <taxon>Parachlamydiales</taxon>
        <taxon>Parachlamydiaceae</taxon>
        <taxon>Parachlamydia</taxon>
    </lineage>
</organism>
<dbReference type="Pfam" id="PF13462">
    <property type="entry name" value="Thioredoxin_4"/>
    <property type="match status" value="1"/>
</dbReference>
<dbReference type="InterPro" id="IPR036249">
    <property type="entry name" value="Thioredoxin-like_sf"/>
</dbReference>
<dbReference type="SUPFAM" id="SSF52833">
    <property type="entry name" value="Thioredoxin-like"/>
    <property type="match status" value="1"/>
</dbReference>
<keyword evidence="3" id="KW-0560">Oxidoreductase</keyword>
<evidence type="ECO:0000313" key="7">
    <source>
        <dbReference type="EMBL" id="KIA77229.1"/>
    </source>
</evidence>
<dbReference type="InterPro" id="IPR013766">
    <property type="entry name" value="Thioredoxin_domain"/>
</dbReference>
<dbReference type="EMBL" id="JSAM01000088">
    <property type="protein sequence ID" value="KIA77229.1"/>
    <property type="molecule type" value="Genomic_DNA"/>
</dbReference>
<comment type="caution">
    <text evidence="7">The sequence shown here is derived from an EMBL/GenBank/DDBJ whole genome shotgun (WGS) entry which is preliminary data.</text>
</comment>
<dbReference type="AlphaFoldDB" id="A0A0C1ELB0"/>
<evidence type="ECO:0000256" key="4">
    <source>
        <dbReference type="ARBA" id="ARBA00023157"/>
    </source>
</evidence>
<dbReference type="InterPro" id="IPR012336">
    <property type="entry name" value="Thioredoxin-like_fold"/>
</dbReference>
<name>A0A0C1ELB0_9BACT</name>
<dbReference type="PANTHER" id="PTHR13887:SF14">
    <property type="entry name" value="DISULFIDE BOND FORMATION PROTEIN D"/>
    <property type="match status" value="1"/>
</dbReference>
<dbReference type="PROSITE" id="PS51352">
    <property type="entry name" value="THIOREDOXIN_2"/>
    <property type="match status" value="1"/>
</dbReference>
<dbReference type="RefSeq" id="WP_006342083.1">
    <property type="nucleotide sequence ID" value="NZ_JASBUT010000037.1"/>
</dbReference>
<feature type="domain" description="Thioredoxin" evidence="6">
    <location>
        <begin position="1"/>
        <end position="172"/>
    </location>
</feature>
<protein>
    <recommendedName>
        <fullName evidence="6">Thioredoxin domain-containing protein</fullName>
    </recommendedName>
</protein>
<keyword evidence="4" id="KW-1015">Disulfide bond</keyword>
<evidence type="ECO:0000256" key="5">
    <source>
        <dbReference type="ARBA" id="ARBA00023284"/>
    </source>
</evidence>
<dbReference type="PATRIC" id="fig|83552.4.peg.1661"/>
<gene>
    <name evidence="7" type="ORF">DB43_GS00350</name>
</gene>
<evidence type="ECO:0000259" key="6">
    <source>
        <dbReference type="PROSITE" id="PS51352"/>
    </source>
</evidence>
<keyword evidence="2" id="KW-0732">Signal</keyword>
<evidence type="ECO:0000256" key="3">
    <source>
        <dbReference type="ARBA" id="ARBA00023002"/>
    </source>
</evidence>
<dbReference type="Proteomes" id="UP000031307">
    <property type="component" value="Unassembled WGS sequence"/>
</dbReference>
<evidence type="ECO:0000256" key="2">
    <source>
        <dbReference type="ARBA" id="ARBA00022729"/>
    </source>
</evidence>
<evidence type="ECO:0000313" key="8">
    <source>
        <dbReference type="Proteomes" id="UP000031307"/>
    </source>
</evidence>
<comment type="similarity">
    <text evidence="1">Belongs to the thioredoxin family. DsbA subfamily.</text>
</comment>
<reference evidence="7 8" key="1">
    <citation type="journal article" date="2014" name="Mol. Biol. Evol.">
        <title>Massive expansion of Ubiquitination-related gene families within the Chlamydiae.</title>
        <authorList>
            <person name="Domman D."/>
            <person name="Collingro A."/>
            <person name="Lagkouvardos I."/>
            <person name="Gehre L."/>
            <person name="Weinmaier T."/>
            <person name="Rattei T."/>
            <person name="Subtil A."/>
            <person name="Horn M."/>
        </authorList>
    </citation>
    <scope>NUCLEOTIDE SEQUENCE [LARGE SCALE GENOMIC DNA]</scope>
    <source>
        <strain evidence="7 8">OEW1</strain>
    </source>
</reference>
<keyword evidence="5" id="KW-0676">Redox-active center</keyword>
<evidence type="ECO:0000256" key="1">
    <source>
        <dbReference type="ARBA" id="ARBA00005791"/>
    </source>
</evidence>
<dbReference type="Gene3D" id="3.40.30.10">
    <property type="entry name" value="Glutaredoxin"/>
    <property type="match status" value="1"/>
</dbReference>